<feature type="compositionally biased region" description="Low complexity" evidence="1">
    <location>
        <begin position="177"/>
        <end position="190"/>
    </location>
</feature>
<feature type="region of interest" description="Disordered" evidence="1">
    <location>
        <begin position="119"/>
        <end position="150"/>
    </location>
</feature>
<sequence>MCRKTRDGTGLFVSYSIRFHFDAYYTTSLAHVVLRRGCGEWKWWSTVKRGSTRRIESTYVCQISKCVYSSIDSPGCRQRARSSPVGGLLCRCPTFRAPVGWVDDDSECLYRVPDEVTKEMAGRGEEKESGKTARETGGEKGRETKRDDFRRRFHARGRVVEYRFEKESSSTVHFSSFSRLSSCRRSFRPSLGETGPGRKGANR</sequence>
<feature type="region of interest" description="Disordered" evidence="1">
    <location>
        <begin position="177"/>
        <end position="203"/>
    </location>
</feature>
<protein>
    <submittedName>
        <fullName evidence="2">Uncharacterized protein</fullName>
    </submittedName>
</protein>
<reference evidence="2" key="1">
    <citation type="submission" date="2024-04" db="EMBL/GenBank/DDBJ databases">
        <authorList>
            <consortium name="Molecular Ecology Group"/>
        </authorList>
    </citation>
    <scope>NUCLEOTIDE SEQUENCE</scope>
</reference>
<name>A0AAV2N7C4_9HYME</name>
<dbReference type="Proteomes" id="UP001497644">
    <property type="component" value="Chromosome 10"/>
</dbReference>
<evidence type="ECO:0000313" key="3">
    <source>
        <dbReference type="Proteomes" id="UP001497644"/>
    </source>
</evidence>
<dbReference type="EMBL" id="OZ034833">
    <property type="protein sequence ID" value="CAL1675060.1"/>
    <property type="molecule type" value="Genomic_DNA"/>
</dbReference>
<evidence type="ECO:0000256" key="1">
    <source>
        <dbReference type="SAM" id="MobiDB-lite"/>
    </source>
</evidence>
<feature type="compositionally biased region" description="Gly residues" evidence="1">
    <location>
        <begin position="194"/>
        <end position="203"/>
    </location>
</feature>
<keyword evidence="3" id="KW-1185">Reference proteome</keyword>
<accession>A0AAV2N7C4</accession>
<evidence type="ECO:0000313" key="2">
    <source>
        <dbReference type="EMBL" id="CAL1675060.1"/>
    </source>
</evidence>
<dbReference type="AlphaFoldDB" id="A0AAV2N7C4"/>
<organism evidence="2 3">
    <name type="scientific">Lasius platythorax</name>
    <dbReference type="NCBI Taxonomy" id="488582"/>
    <lineage>
        <taxon>Eukaryota</taxon>
        <taxon>Metazoa</taxon>
        <taxon>Ecdysozoa</taxon>
        <taxon>Arthropoda</taxon>
        <taxon>Hexapoda</taxon>
        <taxon>Insecta</taxon>
        <taxon>Pterygota</taxon>
        <taxon>Neoptera</taxon>
        <taxon>Endopterygota</taxon>
        <taxon>Hymenoptera</taxon>
        <taxon>Apocrita</taxon>
        <taxon>Aculeata</taxon>
        <taxon>Formicoidea</taxon>
        <taxon>Formicidae</taxon>
        <taxon>Formicinae</taxon>
        <taxon>Lasius</taxon>
        <taxon>Lasius</taxon>
    </lineage>
</organism>
<gene>
    <name evidence="2" type="ORF">LPLAT_LOCUS1560</name>
</gene>
<proteinExistence type="predicted"/>